<evidence type="ECO:0000313" key="3">
    <source>
        <dbReference type="EMBL" id="MEF2967587.1"/>
    </source>
</evidence>
<sequence length="316" mass="32544">MDHGRNEAQPPRRLLAFDTSTSSLAVAVMDGGKLLAERNIHAERNHSAYLVSAIGDALAAAGVARTELDGIAVGVGPGSYTGARIAVTTAKTLAWGLRLPVYGVSSLEALALGGWAHGARQDAAALGAALEGANGGEMGVGAGAGEVGSTGDDAETGGPGSVASGTGRTGEAPVPGTSAAGDHWIVPLVDARRGQVYTALFAAQAGRLPERLEPDAIRLMAGWTEQLAGLLRTLRPEDRPTGVWFVGETAQHEPAVEALRPLLGEALHLIPYELEGIWIGLAGARRARRGGGDDAHALEPNYTQLAEAEAKRLRGR</sequence>
<dbReference type="EMBL" id="JAZHPZ010000009">
    <property type="protein sequence ID" value="MEF2967587.1"/>
    <property type="molecule type" value="Genomic_DNA"/>
</dbReference>
<evidence type="ECO:0000313" key="4">
    <source>
        <dbReference type="Proteomes" id="UP001306950"/>
    </source>
</evidence>
<evidence type="ECO:0000256" key="1">
    <source>
        <dbReference type="SAM" id="MobiDB-lite"/>
    </source>
</evidence>
<keyword evidence="4" id="KW-1185">Reference proteome</keyword>
<dbReference type="PANTHER" id="PTHR11735">
    <property type="entry name" value="TRNA N6-ADENOSINE THREONYLCARBAMOYLTRANSFERASE"/>
    <property type="match status" value="1"/>
</dbReference>
<dbReference type="GO" id="GO:0061711">
    <property type="term" value="F:tRNA N(6)-L-threonylcarbamoyladenine synthase activity"/>
    <property type="evidence" value="ECO:0007669"/>
    <property type="project" value="UniProtKB-EC"/>
</dbReference>
<dbReference type="InterPro" id="IPR022496">
    <property type="entry name" value="T6A_TsaB"/>
</dbReference>
<dbReference type="SUPFAM" id="SSF53067">
    <property type="entry name" value="Actin-like ATPase domain"/>
    <property type="match status" value="2"/>
</dbReference>
<reference evidence="3 4" key="1">
    <citation type="submission" date="2024-02" db="EMBL/GenBank/DDBJ databases">
        <title>A nitrogen-fixing paenibacillus bacterium.</title>
        <authorList>
            <person name="Zhang W.L."/>
            <person name="Chen S.F."/>
        </authorList>
    </citation>
    <scope>NUCLEOTIDE SEQUENCE [LARGE SCALE GENOMIC DNA]</scope>
    <source>
        <strain evidence="3 4">M1</strain>
    </source>
</reference>
<protein>
    <submittedName>
        <fullName evidence="3">tRNA (Adenosine(37)-N6)-threonylcarbamoyltransferase complex dimerization subunit type 1 TsaB</fullName>
        <ecNumber evidence="3">2.3.1.234</ecNumber>
    </submittedName>
</protein>
<keyword evidence="3" id="KW-0808">Transferase</keyword>
<dbReference type="PANTHER" id="PTHR11735:SF11">
    <property type="entry name" value="TRNA THREONYLCARBAMOYLADENOSINE BIOSYNTHESIS PROTEIN TSAB"/>
    <property type="match status" value="1"/>
</dbReference>
<dbReference type="NCBIfam" id="TIGR03725">
    <property type="entry name" value="T6A_YeaZ"/>
    <property type="match status" value="1"/>
</dbReference>
<accession>A0ABU7VV40</accession>
<dbReference type="RefSeq" id="WP_331847807.1">
    <property type="nucleotide sequence ID" value="NZ_JAZHPZ010000009.1"/>
</dbReference>
<dbReference type="CDD" id="cd24032">
    <property type="entry name" value="ASKHA_NBD_TsaB"/>
    <property type="match status" value="1"/>
</dbReference>
<name>A0ABU7VV40_9BACL</name>
<comment type="caution">
    <text evidence="3">The sequence shown here is derived from an EMBL/GenBank/DDBJ whole genome shotgun (WGS) entry which is preliminary data.</text>
</comment>
<organism evidence="3 4">
    <name type="scientific">Paenibacillus haidiansis</name>
    <dbReference type="NCBI Taxonomy" id="1574488"/>
    <lineage>
        <taxon>Bacteria</taxon>
        <taxon>Bacillati</taxon>
        <taxon>Bacillota</taxon>
        <taxon>Bacilli</taxon>
        <taxon>Bacillales</taxon>
        <taxon>Paenibacillaceae</taxon>
        <taxon>Paenibacillus</taxon>
    </lineage>
</organism>
<gene>
    <name evidence="3" type="primary">tsaB</name>
    <name evidence="3" type="ORF">V3851_17300</name>
</gene>
<feature type="region of interest" description="Disordered" evidence="1">
    <location>
        <begin position="144"/>
        <end position="178"/>
    </location>
</feature>
<proteinExistence type="predicted"/>
<dbReference type="Gene3D" id="3.30.420.40">
    <property type="match status" value="1"/>
</dbReference>
<dbReference type="InterPro" id="IPR000905">
    <property type="entry name" value="Gcp-like_dom"/>
</dbReference>
<dbReference type="InterPro" id="IPR043129">
    <property type="entry name" value="ATPase_NBD"/>
</dbReference>
<evidence type="ECO:0000259" key="2">
    <source>
        <dbReference type="Pfam" id="PF00814"/>
    </source>
</evidence>
<dbReference type="Pfam" id="PF00814">
    <property type="entry name" value="TsaD"/>
    <property type="match status" value="1"/>
</dbReference>
<dbReference type="Proteomes" id="UP001306950">
    <property type="component" value="Unassembled WGS sequence"/>
</dbReference>
<dbReference type="EC" id="2.3.1.234" evidence="3"/>
<keyword evidence="3" id="KW-0012">Acyltransferase</keyword>
<feature type="domain" description="Gcp-like" evidence="2">
    <location>
        <begin position="42"/>
        <end position="117"/>
    </location>
</feature>